<organism evidence="1 2">
    <name type="scientific">Necator americanus</name>
    <name type="common">Human hookworm</name>
    <dbReference type="NCBI Taxonomy" id="51031"/>
    <lineage>
        <taxon>Eukaryota</taxon>
        <taxon>Metazoa</taxon>
        <taxon>Ecdysozoa</taxon>
        <taxon>Nematoda</taxon>
        <taxon>Chromadorea</taxon>
        <taxon>Rhabditida</taxon>
        <taxon>Rhabditina</taxon>
        <taxon>Rhabditomorpha</taxon>
        <taxon>Strongyloidea</taxon>
        <taxon>Ancylostomatidae</taxon>
        <taxon>Bunostominae</taxon>
        <taxon>Necator</taxon>
    </lineage>
</organism>
<dbReference type="OrthoDB" id="5815644at2759"/>
<dbReference type="Proteomes" id="UP000053676">
    <property type="component" value="Unassembled WGS sequence"/>
</dbReference>
<evidence type="ECO:0000313" key="1">
    <source>
        <dbReference type="EMBL" id="ETN80674.1"/>
    </source>
</evidence>
<dbReference type="STRING" id="51031.W2TGE9"/>
<keyword evidence="2" id="KW-1185">Reference proteome</keyword>
<protein>
    <submittedName>
        <fullName evidence="1">Uncharacterized protein</fullName>
    </submittedName>
</protein>
<gene>
    <name evidence="1" type="ORF">NECAME_09034</name>
</gene>
<evidence type="ECO:0000313" key="2">
    <source>
        <dbReference type="Proteomes" id="UP000053676"/>
    </source>
</evidence>
<accession>W2TGE9</accession>
<dbReference type="AlphaFoldDB" id="W2TGE9"/>
<dbReference type="KEGG" id="nai:NECAME_09034"/>
<name>W2TGE9_NECAM</name>
<reference evidence="2" key="1">
    <citation type="journal article" date="2014" name="Nat. Genet.">
        <title>Genome of the human hookworm Necator americanus.</title>
        <authorList>
            <person name="Tang Y.T."/>
            <person name="Gao X."/>
            <person name="Rosa B.A."/>
            <person name="Abubucker S."/>
            <person name="Hallsworth-Pepin K."/>
            <person name="Martin J."/>
            <person name="Tyagi R."/>
            <person name="Heizer E."/>
            <person name="Zhang X."/>
            <person name="Bhonagiri-Palsikar V."/>
            <person name="Minx P."/>
            <person name="Warren W.C."/>
            <person name="Wang Q."/>
            <person name="Zhan B."/>
            <person name="Hotez P.J."/>
            <person name="Sternberg P.W."/>
            <person name="Dougall A."/>
            <person name="Gaze S.T."/>
            <person name="Mulvenna J."/>
            <person name="Sotillo J."/>
            <person name="Ranganathan S."/>
            <person name="Rabelo E.M."/>
            <person name="Wilson R.K."/>
            <person name="Felgner P.L."/>
            <person name="Bethony J."/>
            <person name="Hawdon J.M."/>
            <person name="Gasser R.B."/>
            <person name="Loukas A."/>
            <person name="Mitreva M."/>
        </authorList>
    </citation>
    <scope>NUCLEOTIDE SEQUENCE [LARGE SCALE GENOMIC DNA]</scope>
</reference>
<dbReference type="EMBL" id="KI659008">
    <property type="protein sequence ID" value="ETN80674.1"/>
    <property type="molecule type" value="Genomic_DNA"/>
</dbReference>
<proteinExistence type="predicted"/>
<sequence length="204" mass="23206">MKVEHVIESPRETGAVGAVDWQPKLVHVVVPRLALLANTVLFELKKASIKWKQYAAQSAKRRHHHDSVVCPGRSVLSMAQACHFLRGLILKNINSLERRKSNLYDLHVDFNMQSRREDVRALKRHRWVRDAAYSADSISDVIPPLLLCQLRINFGNNVAVSHWITEIHTLYKEKRLLPISLNFGGGCFTKGYEIKGVGNFNDTS</sequence>